<dbReference type="EMBL" id="BMQB01000001">
    <property type="protein sequence ID" value="GGJ80888.1"/>
    <property type="molecule type" value="Genomic_DNA"/>
</dbReference>
<organism evidence="5 6">
    <name type="scientific">Pilimelia anulata</name>
    <dbReference type="NCBI Taxonomy" id="53371"/>
    <lineage>
        <taxon>Bacteria</taxon>
        <taxon>Bacillati</taxon>
        <taxon>Actinomycetota</taxon>
        <taxon>Actinomycetes</taxon>
        <taxon>Micromonosporales</taxon>
        <taxon>Micromonosporaceae</taxon>
        <taxon>Pilimelia</taxon>
    </lineage>
</organism>
<evidence type="ECO:0000259" key="4">
    <source>
        <dbReference type="PROSITE" id="PS50987"/>
    </source>
</evidence>
<keyword evidence="3" id="KW-0804">Transcription</keyword>
<dbReference type="Gene3D" id="1.10.10.10">
    <property type="entry name" value="Winged helix-like DNA-binding domain superfamily/Winged helix DNA-binding domain"/>
    <property type="match status" value="1"/>
</dbReference>
<evidence type="ECO:0000313" key="5">
    <source>
        <dbReference type="EMBL" id="GGJ80888.1"/>
    </source>
</evidence>
<accession>A0A8J3F8T0</accession>
<keyword evidence="1" id="KW-0805">Transcription regulation</keyword>
<reference evidence="5" key="1">
    <citation type="journal article" date="2014" name="Int. J. Syst. Evol. Microbiol.">
        <title>Complete genome sequence of Corynebacterium casei LMG S-19264T (=DSM 44701T), isolated from a smear-ripened cheese.</title>
        <authorList>
            <consortium name="US DOE Joint Genome Institute (JGI-PGF)"/>
            <person name="Walter F."/>
            <person name="Albersmeier A."/>
            <person name="Kalinowski J."/>
            <person name="Ruckert C."/>
        </authorList>
    </citation>
    <scope>NUCLEOTIDE SEQUENCE</scope>
    <source>
        <strain evidence="5">JCM 3090</strain>
    </source>
</reference>
<dbReference type="GO" id="GO:0003700">
    <property type="term" value="F:DNA-binding transcription factor activity"/>
    <property type="evidence" value="ECO:0007669"/>
    <property type="project" value="InterPro"/>
</dbReference>
<evidence type="ECO:0000256" key="3">
    <source>
        <dbReference type="ARBA" id="ARBA00023163"/>
    </source>
</evidence>
<dbReference type="InterPro" id="IPR036388">
    <property type="entry name" value="WH-like_DNA-bd_sf"/>
</dbReference>
<dbReference type="AlphaFoldDB" id="A0A8J3F8T0"/>
<dbReference type="InterPro" id="IPR036390">
    <property type="entry name" value="WH_DNA-bd_sf"/>
</dbReference>
<dbReference type="PRINTS" id="PR00778">
    <property type="entry name" value="HTHARSR"/>
</dbReference>
<dbReference type="CDD" id="cd00090">
    <property type="entry name" value="HTH_ARSR"/>
    <property type="match status" value="1"/>
</dbReference>
<name>A0A8J3F8T0_9ACTN</name>
<dbReference type="SMART" id="SM00418">
    <property type="entry name" value="HTH_ARSR"/>
    <property type="match status" value="1"/>
</dbReference>
<dbReference type="Proteomes" id="UP000649739">
    <property type="component" value="Unassembled WGS sequence"/>
</dbReference>
<evidence type="ECO:0000313" key="6">
    <source>
        <dbReference type="Proteomes" id="UP000649739"/>
    </source>
</evidence>
<dbReference type="GO" id="GO:0003677">
    <property type="term" value="F:DNA binding"/>
    <property type="evidence" value="ECO:0007669"/>
    <property type="project" value="UniProtKB-KW"/>
</dbReference>
<keyword evidence="6" id="KW-1185">Reference proteome</keyword>
<dbReference type="InterPro" id="IPR011991">
    <property type="entry name" value="ArsR-like_HTH"/>
</dbReference>
<evidence type="ECO:0000256" key="2">
    <source>
        <dbReference type="ARBA" id="ARBA00023125"/>
    </source>
</evidence>
<dbReference type="PANTHER" id="PTHR33154:SF33">
    <property type="entry name" value="TRANSCRIPTIONAL REPRESSOR SDPR"/>
    <property type="match status" value="1"/>
</dbReference>
<feature type="domain" description="HTH arsR-type" evidence="4">
    <location>
        <begin position="29"/>
        <end position="123"/>
    </location>
</feature>
<reference evidence="5" key="2">
    <citation type="submission" date="2020-09" db="EMBL/GenBank/DDBJ databases">
        <authorList>
            <person name="Sun Q."/>
            <person name="Ohkuma M."/>
        </authorList>
    </citation>
    <scope>NUCLEOTIDE SEQUENCE</scope>
    <source>
        <strain evidence="5">JCM 3090</strain>
    </source>
</reference>
<gene>
    <name evidence="5" type="ORF">GCM10010123_08450</name>
</gene>
<protein>
    <recommendedName>
        <fullName evidence="4">HTH arsR-type domain-containing protein</fullName>
    </recommendedName>
</protein>
<dbReference type="NCBIfam" id="NF033788">
    <property type="entry name" value="HTH_metalloreg"/>
    <property type="match status" value="1"/>
</dbReference>
<keyword evidence="2" id="KW-0238">DNA-binding</keyword>
<dbReference type="InterPro" id="IPR051081">
    <property type="entry name" value="HTH_MetalResp_TranReg"/>
</dbReference>
<dbReference type="SUPFAM" id="SSF46785">
    <property type="entry name" value="Winged helix' DNA-binding domain"/>
    <property type="match status" value="1"/>
</dbReference>
<dbReference type="PROSITE" id="PS50987">
    <property type="entry name" value="HTH_ARSR_2"/>
    <property type="match status" value="1"/>
</dbReference>
<dbReference type="PANTHER" id="PTHR33154">
    <property type="entry name" value="TRANSCRIPTIONAL REGULATOR, ARSR FAMILY"/>
    <property type="match status" value="1"/>
</dbReference>
<dbReference type="InterPro" id="IPR001845">
    <property type="entry name" value="HTH_ArsR_DNA-bd_dom"/>
</dbReference>
<comment type="caution">
    <text evidence="5">The sequence shown here is derived from an EMBL/GenBank/DDBJ whole genome shotgun (WGS) entry which is preliminary data.</text>
</comment>
<proteinExistence type="predicted"/>
<sequence>MPDSRPGAAVSGTLRFVATYRGPGARRVGPRSPAGTHHTVLEALADPTRRDVLAALRAGPASVGELARRLPVSRPAVSQHLRVLRDSGLVRYEPAGTRNVYRLDPTGLGPLHSWLDGFRCTPSAREGTST</sequence>
<dbReference type="Pfam" id="PF12840">
    <property type="entry name" value="HTH_20"/>
    <property type="match status" value="1"/>
</dbReference>
<evidence type="ECO:0000256" key="1">
    <source>
        <dbReference type="ARBA" id="ARBA00023015"/>
    </source>
</evidence>